<evidence type="ECO:0000256" key="6">
    <source>
        <dbReference type="SAM" id="MobiDB-lite"/>
    </source>
</evidence>
<proteinExistence type="predicted"/>
<evidence type="ECO:0000259" key="7">
    <source>
        <dbReference type="PROSITE" id="PS50071"/>
    </source>
</evidence>
<dbReference type="Proteomes" id="UP000729913">
    <property type="component" value="Unassembled WGS sequence"/>
</dbReference>
<dbReference type="GO" id="GO:0048646">
    <property type="term" value="P:anatomical structure formation involved in morphogenesis"/>
    <property type="evidence" value="ECO:0007669"/>
    <property type="project" value="UniProtKB-ARBA"/>
</dbReference>
<dbReference type="GO" id="GO:0000987">
    <property type="term" value="F:cis-regulatory region sequence-specific DNA binding"/>
    <property type="evidence" value="ECO:0007669"/>
    <property type="project" value="UniProtKB-ARBA"/>
</dbReference>
<evidence type="ECO:0000256" key="2">
    <source>
        <dbReference type="ARBA" id="ARBA00023125"/>
    </source>
</evidence>
<dbReference type="InterPro" id="IPR008422">
    <property type="entry name" value="KN_HD"/>
</dbReference>
<dbReference type="GO" id="GO:0005634">
    <property type="term" value="C:nucleus"/>
    <property type="evidence" value="ECO:0007669"/>
    <property type="project" value="UniProtKB-SubCell"/>
</dbReference>
<dbReference type="InterPro" id="IPR005542">
    <property type="entry name" value="PBX_PBC_dom"/>
</dbReference>
<feature type="region of interest" description="Disordered" evidence="6">
    <location>
        <begin position="1"/>
        <end position="38"/>
    </location>
</feature>
<dbReference type="AlphaFoldDB" id="A0A8J5R1W8"/>
<dbReference type="Pfam" id="PF05920">
    <property type="entry name" value="Homeobox_KN"/>
    <property type="match status" value="1"/>
</dbReference>
<dbReference type="PANTHER" id="PTHR11850">
    <property type="entry name" value="HOMEOBOX PROTEIN TRANSCRIPTION FACTORS"/>
    <property type="match status" value="1"/>
</dbReference>
<feature type="region of interest" description="Disordered" evidence="6">
    <location>
        <begin position="324"/>
        <end position="360"/>
    </location>
</feature>
<dbReference type="InterPro" id="IPR050224">
    <property type="entry name" value="TALE_homeobox"/>
</dbReference>
<sequence>MSQSRKSNDGPSEKNAQNTGGYSNMIPSSSSNMIPTSSSNMIPISSSIMVPIRPGDMIPIRPCSQSLQQTLEVWDILLSQLANCPTQNWEDMMIKKQELDCHRMTTALFSVLCEYKGRRSTPLRSIPEPPPNPQLLRLDHMLKAEGITDGRVRATLKIGTDTIENAEYRAKLGQIRQYYYEQIDKYNQSLNDFTMHVVTLLRQHSNVRPITANEVENMGRIIRKKFLDVQIELKQIICEAIMTLKSRFLDARRKRRNFSQRAADVLNEYFYANLNNPYPSEEDKEALSRRCGLTLIQVSNWFGNKRIRYKKTVGKAQEEANAVKKAATMPNTVPQSTSTSAVSSAPSTSSQNSTGHVVRDYSSNYGSQLYNDPLMSYIMMDQSNKGLVPEPKSFPREIVPEFSVLRNSSDSDSDSQENEKRPRL</sequence>
<feature type="region of interest" description="Disordered" evidence="6">
    <location>
        <begin position="401"/>
        <end position="424"/>
    </location>
</feature>
<organism evidence="9 10">
    <name type="scientific">Cotesia typhae</name>
    <dbReference type="NCBI Taxonomy" id="2053667"/>
    <lineage>
        <taxon>Eukaryota</taxon>
        <taxon>Metazoa</taxon>
        <taxon>Ecdysozoa</taxon>
        <taxon>Arthropoda</taxon>
        <taxon>Hexapoda</taxon>
        <taxon>Insecta</taxon>
        <taxon>Pterygota</taxon>
        <taxon>Neoptera</taxon>
        <taxon>Endopterygota</taxon>
        <taxon>Hymenoptera</taxon>
        <taxon>Apocrita</taxon>
        <taxon>Ichneumonoidea</taxon>
        <taxon>Braconidae</taxon>
        <taxon>Microgastrinae</taxon>
        <taxon>Cotesia</taxon>
    </lineage>
</organism>
<evidence type="ECO:0000256" key="1">
    <source>
        <dbReference type="ARBA" id="ARBA00004123"/>
    </source>
</evidence>
<feature type="compositionally biased region" description="Low complexity" evidence="6">
    <location>
        <begin position="23"/>
        <end position="38"/>
    </location>
</feature>
<feature type="DNA-binding region" description="Homeobox" evidence="5">
    <location>
        <begin position="251"/>
        <end position="313"/>
    </location>
</feature>
<dbReference type="GO" id="GO:0001654">
    <property type="term" value="P:eye development"/>
    <property type="evidence" value="ECO:0007669"/>
    <property type="project" value="UniProtKB-ARBA"/>
</dbReference>
<dbReference type="SMART" id="SM00389">
    <property type="entry name" value="HOX"/>
    <property type="match status" value="1"/>
</dbReference>
<keyword evidence="10" id="KW-1185">Reference proteome</keyword>
<keyword evidence="3 5" id="KW-0371">Homeobox</keyword>
<feature type="compositionally biased region" description="Low complexity" evidence="6">
    <location>
        <begin position="332"/>
        <end position="354"/>
    </location>
</feature>
<dbReference type="GO" id="GO:0000981">
    <property type="term" value="F:DNA-binding transcription factor activity, RNA polymerase II-specific"/>
    <property type="evidence" value="ECO:0007669"/>
    <property type="project" value="InterPro"/>
</dbReference>
<comment type="subcellular location">
    <subcellularLocation>
        <location evidence="1 5">Nucleus</location>
    </subcellularLocation>
</comment>
<dbReference type="Pfam" id="PF03792">
    <property type="entry name" value="PBC"/>
    <property type="match status" value="1"/>
</dbReference>
<reference evidence="9" key="2">
    <citation type="submission" date="2021-04" db="EMBL/GenBank/DDBJ databases">
        <title>Genome-wide patterns of bracovirus chromosomal integration into multiple host tissues during parasitism.</title>
        <authorList>
            <person name="Chebbi M.A.C."/>
        </authorList>
    </citation>
    <scope>NUCLEOTIDE SEQUENCE</scope>
    <source>
        <tissue evidence="9">Whole body</tissue>
    </source>
</reference>
<dbReference type="InterPro" id="IPR001356">
    <property type="entry name" value="HD"/>
</dbReference>
<evidence type="ECO:0000256" key="4">
    <source>
        <dbReference type="ARBA" id="ARBA00023242"/>
    </source>
</evidence>
<dbReference type="InterPro" id="IPR017970">
    <property type="entry name" value="Homeobox_CS"/>
</dbReference>
<gene>
    <name evidence="9" type="ORF">G9C98_001709</name>
</gene>
<comment type="caution">
    <text evidence="9">The sequence shown here is derived from an EMBL/GenBank/DDBJ whole genome shotgun (WGS) entry which is preliminary data.</text>
</comment>
<keyword evidence="4 5" id="KW-0539">Nucleus</keyword>
<keyword evidence="2 5" id="KW-0238">DNA-binding</keyword>
<evidence type="ECO:0000256" key="5">
    <source>
        <dbReference type="PROSITE-ProRule" id="PRU00108"/>
    </source>
</evidence>
<reference evidence="9" key="1">
    <citation type="submission" date="2020-03" db="EMBL/GenBank/DDBJ databases">
        <authorList>
            <person name="Chebbi M.A."/>
            <person name="Drezen J.M."/>
        </authorList>
    </citation>
    <scope>NUCLEOTIDE SEQUENCE</scope>
    <source>
        <tissue evidence="9">Whole body</tissue>
    </source>
</reference>
<name>A0A8J5R1W8_9HYME</name>
<evidence type="ECO:0000256" key="3">
    <source>
        <dbReference type="ARBA" id="ARBA00023155"/>
    </source>
</evidence>
<dbReference type="CDD" id="cd00086">
    <property type="entry name" value="homeodomain"/>
    <property type="match status" value="1"/>
</dbReference>
<protein>
    <submittedName>
        <fullName evidence="9">Uncharacterized protein</fullName>
    </submittedName>
</protein>
<dbReference type="OrthoDB" id="4187154at2759"/>
<dbReference type="EMBL" id="JAAOIC020000064">
    <property type="protein sequence ID" value="KAG8035219.1"/>
    <property type="molecule type" value="Genomic_DNA"/>
</dbReference>
<feature type="domain" description="PBC" evidence="8">
    <location>
        <begin position="65"/>
        <end position="250"/>
    </location>
</feature>
<dbReference type="PROSITE" id="PS50071">
    <property type="entry name" value="HOMEOBOX_2"/>
    <property type="match status" value="1"/>
</dbReference>
<evidence type="ECO:0000313" key="9">
    <source>
        <dbReference type="EMBL" id="KAG8035219.1"/>
    </source>
</evidence>
<dbReference type="PROSITE" id="PS51978">
    <property type="entry name" value="PBC"/>
    <property type="match status" value="1"/>
</dbReference>
<feature type="compositionally biased region" description="Basic and acidic residues" evidence="6">
    <location>
        <begin position="1"/>
        <end position="12"/>
    </location>
</feature>
<evidence type="ECO:0000313" key="10">
    <source>
        <dbReference type="Proteomes" id="UP000729913"/>
    </source>
</evidence>
<feature type="domain" description="Homeobox" evidence="7">
    <location>
        <begin position="249"/>
        <end position="312"/>
    </location>
</feature>
<evidence type="ECO:0000259" key="8">
    <source>
        <dbReference type="PROSITE" id="PS51978"/>
    </source>
</evidence>
<accession>A0A8J5R1W8</accession>
<dbReference type="PROSITE" id="PS00027">
    <property type="entry name" value="HOMEOBOX_1"/>
    <property type="match status" value="1"/>
</dbReference>